<evidence type="ECO:0000313" key="3">
    <source>
        <dbReference type="Proteomes" id="UP001066276"/>
    </source>
</evidence>
<gene>
    <name evidence="2" type="ORF">NDU88_003815</name>
</gene>
<evidence type="ECO:0000313" key="2">
    <source>
        <dbReference type="EMBL" id="KAJ1137409.1"/>
    </source>
</evidence>
<accession>A0AAV7QCS0</accession>
<reference evidence="2" key="1">
    <citation type="journal article" date="2022" name="bioRxiv">
        <title>Sequencing and chromosome-scale assembly of the giantPleurodeles waltlgenome.</title>
        <authorList>
            <person name="Brown T."/>
            <person name="Elewa A."/>
            <person name="Iarovenko S."/>
            <person name="Subramanian E."/>
            <person name="Araus A.J."/>
            <person name="Petzold A."/>
            <person name="Susuki M."/>
            <person name="Suzuki K.-i.T."/>
            <person name="Hayashi T."/>
            <person name="Toyoda A."/>
            <person name="Oliveira C."/>
            <person name="Osipova E."/>
            <person name="Leigh N.D."/>
            <person name="Simon A."/>
            <person name="Yun M.H."/>
        </authorList>
    </citation>
    <scope>NUCLEOTIDE SEQUENCE</scope>
    <source>
        <strain evidence="2">20211129_DDA</strain>
        <tissue evidence="2">Liver</tissue>
    </source>
</reference>
<protein>
    <submittedName>
        <fullName evidence="2">Uncharacterized protein</fullName>
    </submittedName>
</protein>
<proteinExistence type="predicted"/>
<name>A0AAV7QCS0_PLEWA</name>
<feature type="region of interest" description="Disordered" evidence="1">
    <location>
        <begin position="19"/>
        <end position="85"/>
    </location>
</feature>
<dbReference type="AlphaFoldDB" id="A0AAV7QCS0"/>
<sequence>MSPLSPTCPGAQEHFAECPWGTSRHPFSEPGAATPELWRRRKPAPNSEAGELPGLDRPSDEAGRYKGGPGGLPLHDPPSTTARGL</sequence>
<dbReference type="EMBL" id="JANPWB010000010">
    <property type="protein sequence ID" value="KAJ1137409.1"/>
    <property type="molecule type" value="Genomic_DNA"/>
</dbReference>
<keyword evidence="3" id="KW-1185">Reference proteome</keyword>
<evidence type="ECO:0000256" key="1">
    <source>
        <dbReference type="SAM" id="MobiDB-lite"/>
    </source>
</evidence>
<comment type="caution">
    <text evidence="2">The sequence shown here is derived from an EMBL/GenBank/DDBJ whole genome shotgun (WGS) entry which is preliminary data.</text>
</comment>
<dbReference type="Proteomes" id="UP001066276">
    <property type="component" value="Chromosome 6"/>
</dbReference>
<organism evidence="2 3">
    <name type="scientific">Pleurodeles waltl</name>
    <name type="common">Iberian ribbed newt</name>
    <dbReference type="NCBI Taxonomy" id="8319"/>
    <lineage>
        <taxon>Eukaryota</taxon>
        <taxon>Metazoa</taxon>
        <taxon>Chordata</taxon>
        <taxon>Craniata</taxon>
        <taxon>Vertebrata</taxon>
        <taxon>Euteleostomi</taxon>
        <taxon>Amphibia</taxon>
        <taxon>Batrachia</taxon>
        <taxon>Caudata</taxon>
        <taxon>Salamandroidea</taxon>
        <taxon>Salamandridae</taxon>
        <taxon>Pleurodelinae</taxon>
        <taxon>Pleurodeles</taxon>
    </lineage>
</organism>